<sequence length="139" mass="14984">MIDALGEPKLLLPALVNEALAANDRAKYYFALLPIAQARADDPQRSAPELVAERSAAGVEEDALDTVPAHSARLEAGRYCIPQVSEVCARLGAELATMLDPLTGREPIRQANSPPGWRRCRANRGAPRTTRSAPSRSRA</sequence>
<protein>
    <submittedName>
        <fullName evidence="2">Uncharacterized protein</fullName>
    </submittedName>
</protein>
<feature type="region of interest" description="Disordered" evidence="1">
    <location>
        <begin position="103"/>
        <end position="139"/>
    </location>
</feature>
<organism evidence="2 3">
    <name type="scientific">Candidatus Methylophosphatis roskildensis</name>
    <dbReference type="NCBI Taxonomy" id="2899263"/>
    <lineage>
        <taxon>Bacteria</taxon>
        <taxon>Pseudomonadati</taxon>
        <taxon>Pseudomonadota</taxon>
        <taxon>Betaproteobacteria</taxon>
        <taxon>Nitrosomonadales</taxon>
        <taxon>Sterolibacteriaceae</taxon>
        <taxon>Candidatus Methylophosphatis</taxon>
    </lineage>
</organism>
<evidence type="ECO:0000256" key="1">
    <source>
        <dbReference type="SAM" id="MobiDB-lite"/>
    </source>
</evidence>
<evidence type="ECO:0000313" key="3">
    <source>
        <dbReference type="Proteomes" id="UP000807785"/>
    </source>
</evidence>
<dbReference type="Proteomes" id="UP000807785">
    <property type="component" value="Unassembled WGS sequence"/>
</dbReference>
<feature type="compositionally biased region" description="Low complexity" evidence="1">
    <location>
        <begin position="126"/>
        <end position="139"/>
    </location>
</feature>
<name>A0A9D7E6H1_9PROT</name>
<proteinExistence type="predicted"/>
<gene>
    <name evidence="2" type="ORF">IPH26_03500</name>
</gene>
<accession>A0A9D7E6H1</accession>
<dbReference type="AlphaFoldDB" id="A0A9D7E6H1"/>
<reference evidence="2" key="1">
    <citation type="submission" date="2020-10" db="EMBL/GenBank/DDBJ databases">
        <title>Connecting structure to function with the recovery of over 1000 high-quality activated sludge metagenome-assembled genomes encoding full-length rRNA genes using long-read sequencing.</title>
        <authorList>
            <person name="Singleton C.M."/>
            <person name="Petriglieri F."/>
            <person name="Kristensen J.M."/>
            <person name="Kirkegaard R.H."/>
            <person name="Michaelsen T.Y."/>
            <person name="Andersen M.H."/>
            <person name="Karst S.M."/>
            <person name="Dueholm M.S."/>
            <person name="Nielsen P.H."/>
            <person name="Albertsen M."/>
        </authorList>
    </citation>
    <scope>NUCLEOTIDE SEQUENCE</scope>
    <source>
        <strain evidence="2">Bjer_18-Q3-R1-45_BAT3C.347</strain>
    </source>
</reference>
<comment type="caution">
    <text evidence="2">The sequence shown here is derived from an EMBL/GenBank/DDBJ whole genome shotgun (WGS) entry which is preliminary data.</text>
</comment>
<dbReference type="EMBL" id="JADJEV010000001">
    <property type="protein sequence ID" value="MBK6972047.1"/>
    <property type="molecule type" value="Genomic_DNA"/>
</dbReference>
<evidence type="ECO:0000313" key="2">
    <source>
        <dbReference type="EMBL" id="MBK6972047.1"/>
    </source>
</evidence>